<evidence type="ECO:0000256" key="6">
    <source>
        <dbReference type="ARBA" id="ARBA00023242"/>
    </source>
</evidence>
<comment type="subcellular location">
    <subcellularLocation>
        <location evidence="1">Nucleus</location>
    </subcellularLocation>
</comment>
<dbReference type="PROSITE" id="PS51194">
    <property type="entry name" value="HELICASE_CTER"/>
    <property type="match status" value="1"/>
</dbReference>
<feature type="compositionally biased region" description="Low complexity" evidence="7">
    <location>
        <begin position="1"/>
        <end position="15"/>
    </location>
</feature>
<keyword evidence="3" id="KW-0547">Nucleotide-binding</keyword>
<dbReference type="VEuPathDB" id="FungiDB:HCDG_01066"/>
<dbReference type="GO" id="GO:0031491">
    <property type="term" value="F:nucleosome binding"/>
    <property type="evidence" value="ECO:0007669"/>
    <property type="project" value="InterPro"/>
</dbReference>
<dbReference type="InterPro" id="IPR001650">
    <property type="entry name" value="Helicase_C-like"/>
</dbReference>
<reference evidence="11" key="1">
    <citation type="submission" date="2009-05" db="EMBL/GenBank/DDBJ databases">
        <title>The genome sequence of Ajellomyces capsulatus strain H143.</title>
        <authorList>
            <person name="Champion M."/>
            <person name="Cuomo C.A."/>
            <person name="Ma L.-J."/>
            <person name="Henn M.R."/>
            <person name="Sil A."/>
            <person name="Goldman B."/>
            <person name="Young S.K."/>
            <person name="Kodira C.D."/>
            <person name="Zeng Q."/>
            <person name="Koehrsen M."/>
            <person name="Alvarado L."/>
            <person name="Berlin A.M."/>
            <person name="Borenstein D."/>
            <person name="Chen Z."/>
            <person name="Engels R."/>
            <person name="Freedman E."/>
            <person name="Gellesch M."/>
            <person name="Goldberg J."/>
            <person name="Griggs A."/>
            <person name="Gujja S."/>
            <person name="Heiman D.I."/>
            <person name="Hepburn T.A."/>
            <person name="Howarth C."/>
            <person name="Jen D."/>
            <person name="Larson L."/>
            <person name="Lewis B."/>
            <person name="Mehta T."/>
            <person name="Park D."/>
            <person name="Pearson M."/>
            <person name="Roberts A."/>
            <person name="Saif S."/>
            <person name="Shea T.D."/>
            <person name="Shenoy N."/>
            <person name="Sisk P."/>
            <person name="Stolte C."/>
            <person name="Sykes S."/>
            <person name="Walk T."/>
            <person name="White J."/>
            <person name="Yandava C."/>
            <person name="Klein B."/>
            <person name="McEwen J.G."/>
            <person name="Puccia R."/>
            <person name="Goldman G.H."/>
            <person name="Felipe M.S."/>
            <person name="Nino-Vega G."/>
            <person name="San-Blas G."/>
            <person name="Taylor J.W."/>
            <person name="Mendoza L."/>
            <person name="Galagan J.E."/>
            <person name="Nusbaum C."/>
            <person name="Birren B.W."/>
        </authorList>
    </citation>
    <scope>NUCLEOTIDE SEQUENCE [LARGE SCALE GENOMIC DNA]</scope>
    <source>
        <strain evidence="11">H143</strain>
    </source>
</reference>
<dbReference type="Gene3D" id="1.10.1040.30">
    <property type="entry name" value="ISWI, HAND domain"/>
    <property type="match status" value="1"/>
</dbReference>
<evidence type="ECO:0000256" key="4">
    <source>
        <dbReference type="ARBA" id="ARBA00022801"/>
    </source>
</evidence>
<dbReference type="PANTHER" id="PTHR45623">
    <property type="entry name" value="CHROMODOMAIN-HELICASE-DNA-BINDING PROTEIN 3-RELATED-RELATED"/>
    <property type="match status" value="1"/>
</dbReference>
<evidence type="ECO:0000256" key="3">
    <source>
        <dbReference type="ARBA" id="ARBA00022741"/>
    </source>
</evidence>
<evidence type="ECO:0000313" key="11">
    <source>
        <dbReference type="Proteomes" id="UP000002624"/>
    </source>
</evidence>
<dbReference type="OrthoDB" id="5857104at2759"/>
<comment type="similarity">
    <text evidence="2">Belongs to the SNF2/RAD54 helicase family. ISWI subfamily.</text>
</comment>
<dbReference type="Pfam" id="PF00176">
    <property type="entry name" value="SNF2-rel_dom"/>
    <property type="match status" value="1"/>
</dbReference>
<dbReference type="SMART" id="SM00490">
    <property type="entry name" value="HELICc"/>
    <property type="match status" value="1"/>
</dbReference>
<dbReference type="SUPFAM" id="SSF52540">
    <property type="entry name" value="P-loop containing nucleoside triphosphate hydrolases"/>
    <property type="match status" value="2"/>
</dbReference>
<dbReference type="GO" id="GO:0016887">
    <property type="term" value="F:ATP hydrolysis activity"/>
    <property type="evidence" value="ECO:0007669"/>
    <property type="project" value="TreeGrafter"/>
</dbReference>
<evidence type="ECO:0000313" key="10">
    <source>
        <dbReference type="EMBL" id="EER45487.1"/>
    </source>
</evidence>
<dbReference type="FunFam" id="3.40.50.300:FF:000082">
    <property type="entry name" value="ISWI chromatin remodeling complex ATPase ISW1"/>
    <property type="match status" value="1"/>
</dbReference>
<gene>
    <name evidence="10" type="ORF">HCDG_01066</name>
</gene>
<dbReference type="HOGENOM" id="CLU_000315_0_2_1"/>
<dbReference type="CDD" id="cd18793">
    <property type="entry name" value="SF2_C_SNF"/>
    <property type="match status" value="1"/>
</dbReference>
<evidence type="ECO:0000256" key="2">
    <source>
        <dbReference type="ARBA" id="ARBA00009687"/>
    </source>
</evidence>
<dbReference type="AlphaFoldDB" id="C6H2Y4"/>
<dbReference type="InterPro" id="IPR036306">
    <property type="entry name" value="ISWI_HAND-dom_sf"/>
</dbReference>
<dbReference type="Gene3D" id="3.40.50.10810">
    <property type="entry name" value="Tandem AAA-ATPase domain"/>
    <property type="match status" value="1"/>
</dbReference>
<dbReference type="eggNOG" id="KOG0385">
    <property type="taxonomic scope" value="Eukaryota"/>
</dbReference>
<dbReference type="GO" id="GO:0000785">
    <property type="term" value="C:chromatin"/>
    <property type="evidence" value="ECO:0007669"/>
    <property type="project" value="TreeGrafter"/>
</dbReference>
<feature type="domain" description="Helicase C-terminal" evidence="9">
    <location>
        <begin position="517"/>
        <end position="668"/>
    </location>
</feature>
<feature type="domain" description="Helicase ATP-binding" evidence="8">
    <location>
        <begin position="221"/>
        <end position="386"/>
    </location>
</feature>
<keyword evidence="4" id="KW-0378">Hydrolase</keyword>
<name>C6H2Y4_AJECH</name>
<accession>C6H2Y4</accession>
<dbReference type="PROSITE" id="PS51192">
    <property type="entry name" value="HELICASE_ATP_BIND_1"/>
    <property type="match status" value="1"/>
</dbReference>
<dbReference type="GO" id="GO:0034728">
    <property type="term" value="P:nucleosome organization"/>
    <property type="evidence" value="ECO:0007669"/>
    <property type="project" value="TreeGrafter"/>
</dbReference>
<dbReference type="InterPro" id="IPR049730">
    <property type="entry name" value="SNF2/RAD54-like_C"/>
</dbReference>
<dbReference type="InterPro" id="IPR038718">
    <property type="entry name" value="SNF2-like_sf"/>
</dbReference>
<keyword evidence="6" id="KW-0539">Nucleus</keyword>
<feature type="compositionally biased region" description="Basic and acidic residues" evidence="7">
    <location>
        <begin position="169"/>
        <end position="191"/>
    </location>
</feature>
<feature type="region of interest" description="Disordered" evidence="7">
    <location>
        <begin position="968"/>
        <end position="1051"/>
    </location>
</feature>
<dbReference type="GO" id="GO:0042393">
    <property type="term" value="F:histone binding"/>
    <property type="evidence" value="ECO:0007669"/>
    <property type="project" value="TreeGrafter"/>
</dbReference>
<feature type="region of interest" description="Disordered" evidence="7">
    <location>
        <begin position="789"/>
        <end position="817"/>
    </location>
</feature>
<dbReference type="STRING" id="544712.C6H2Y4"/>
<dbReference type="FunFam" id="3.40.50.10810:FF:000036">
    <property type="entry name" value="Chromatin remodelling complex ATPase chain"/>
    <property type="match status" value="1"/>
</dbReference>
<evidence type="ECO:0000256" key="1">
    <source>
        <dbReference type="ARBA" id="ARBA00004123"/>
    </source>
</evidence>
<dbReference type="InterPro" id="IPR014001">
    <property type="entry name" value="Helicase_ATP-bd"/>
</dbReference>
<dbReference type="PANTHER" id="PTHR45623:SF49">
    <property type="entry name" value="SWI_SNF-RELATED MATRIX-ASSOCIATED ACTIN-DEPENDENT REGULATOR OF CHROMATIN SUBFAMILY A MEMBER 5"/>
    <property type="match status" value="1"/>
</dbReference>
<evidence type="ECO:0000259" key="8">
    <source>
        <dbReference type="PROSITE" id="PS51192"/>
    </source>
</evidence>
<feature type="compositionally biased region" description="Polar residues" evidence="7">
    <location>
        <begin position="49"/>
        <end position="82"/>
    </location>
</feature>
<dbReference type="GO" id="GO:0005524">
    <property type="term" value="F:ATP binding"/>
    <property type="evidence" value="ECO:0007669"/>
    <property type="project" value="InterPro"/>
</dbReference>
<evidence type="ECO:0000259" key="9">
    <source>
        <dbReference type="PROSITE" id="PS51194"/>
    </source>
</evidence>
<dbReference type="GO" id="GO:0003677">
    <property type="term" value="F:DNA binding"/>
    <property type="evidence" value="ECO:0007669"/>
    <property type="project" value="InterPro"/>
</dbReference>
<protein>
    <submittedName>
        <fullName evidence="10">Chromatin remodeling complex ATPase chain ISW1</fullName>
    </submittedName>
</protein>
<evidence type="ECO:0000256" key="5">
    <source>
        <dbReference type="ARBA" id="ARBA00022840"/>
    </source>
</evidence>
<dbReference type="Pfam" id="PF00271">
    <property type="entry name" value="Helicase_C"/>
    <property type="match status" value="1"/>
</dbReference>
<dbReference type="EMBL" id="GG692419">
    <property type="protein sequence ID" value="EER45487.1"/>
    <property type="molecule type" value="Genomic_DNA"/>
</dbReference>
<dbReference type="InterPro" id="IPR044754">
    <property type="entry name" value="Isw1/2_DEXHc"/>
</dbReference>
<dbReference type="GO" id="GO:0005634">
    <property type="term" value="C:nucleus"/>
    <property type="evidence" value="ECO:0007669"/>
    <property type="project" value="UniProtKB-SubCell"/>
</dbReference>
<keyword evidence="5" id="KW-0067">ATP-binding</keyword>
<feature type="compositionally biased region" description="Basic and acidic residues" evidence="7">
    <location>
        <begin position="33"/>
        <end position="42"/>
    </location>
</feature>
<feature type="region of interest" description="Disordered" evidence="7">
    <location>
        <begin position="151"/>
        <end position="191"/>
    </location>
</feature>
<dbReference type="InterPro" id="IPR027417">
    <property type="entry name" value="P-loop_NTPase"/>
</dbReference>
<sequence length="1051" mass="118110">MAPSLSHPSRSESPSQIDIPMADANGHTSKTMEGARDEDHSMMDYQDTPDYTYSNGKSNLCQDSDTNPNTTASSIAGDTVQQDGRKRRSEAFQLRKSVLGRKHGRLDESKEDDSIRRFRYLLGLTDLFRHFIETNPNPRIKEIMAEIDRQNEMEDGARKGLTRKGGASGERRRRTEQEEDAELLKDEKRGGQAETVFRESPAFVKGGEMRDYQVAGLNWLVSLHENGISGILADEMGLGKTLQTIAFLGYLRHICGITGPHLITVPKSTLDNWHREFSKWTPDVNVLVLQGAKDDRHKLINERLVDEKFDVCITSYEMVLREKSHLKKFAWEYIVIDEAHRIKNEESSLAQIIRVFHSRNRLLITGTPLQNNLHELWALLNFLLPDVFGDSDAFDQWFSNQEADQDTVVQQLHRVLRPFLLRRVKSDVEKSLLPKKEMNLYVGMSDMQVKWYQKILEKDIDAVNGAQGKRESKTRLLNIVMQLRKCCNHPYLFEGAEPGPPYTTDEHLIDNAGKMVILDKILKRMKNQGSRVLIFSQMSRVLDILEDYCVFREHQYCRIDGSTAHEDRIAAIDEYNRPGSEKFIFLLTTRAGGLGINLTSADIVILYDSDWNPQADLQAMDRAHRIGQTKQVVVFRFVTENAIEEKVLERAAQKLRLDQLVIQQGRAQQQVKNAASKDELLSMIQHGAASVFNTKGPTGALAKGNDISEDDIDEILRKGEERTAELNKKYEKLGIDDLQKFTSDNAYEWNGEDFTNRKKDIGINWINPAKRERKEQSYSMDQYYRQALATGGRTADPKPKPARTKRPSGGMKLSSPGFSLHRARRTHGWNTGSWNLWARFFWPPGAARESNKSGTPDTLAVKTIVPCTRAEIGLPEGAIVTDKDSTISTYSSLDVCRTPRRRQGMAGADAPFTCDGVVNEDFSEFEGPRIGEALFGSCGILHSYCRTPVEIGRRCTTLLNTVAKEFEVDGGKMPNGDSGSGKGRGRDRDNDVENEEVEAPAKKKTKNGAVNKQLKAVQSASGSRATSTATSRAGSVSSSAPVTGKSKGKKK</sequence>
<evidence type="ECO:0000256" key="7">
    <source>
        <dbReference type="SAM" id="MobiDB-lite"/>
    </source>
</evidence>
<dbReference type="Gene3D" id="3.40.50.300">
    <property type="entry name" value="P-loop containing nucleotide triphosphate hydrolases"/>
    <property type="match status" value="1"/>
</dbReference>
<dbReference type="CDD" id="cd17997">
    <property type="entry name" value="DEXHc_SMARCA1_SMARCA5"/>
    <property type="match status" value="1"/>
</dbReference>
<feature type="compositionally biased region" description="Low complexity" evidence="7">
    <location>
        <begin position="1019"/>
        <end position="1040"/>
    </location>
</feature>
<dbReference type="OMA" id="ILSMMEW"/>
<feature type="region of interest" description="Disordered" evidence="7">
    <location>
        <begin position="1"/>
        <end position="88"/>
    </location>
</feature>
<proteinExistence type="inferred from homology"/>
<dbReference type="Proteomes" id="UP000002624">
    <property type="component" value="Unassembled WGS sequence"/>
</dbReference>
<organism evidence="10 11">
    <name type="scientific">Ajellomyces capsulatus (strain H143)</name>
    <name type="common">Darling's disease fungus</name>
    <name type="synonym">Histoplasma capsulatum</name>
    <dbReference type="NCBI Taxonomy" id="544712"/>
    <lineage>
        <taxon>Eukaryota</taxon>
        <taxon>Fungi</taxon>
        <taxon>Dikarya</taxon>
        <taxon>Ascomycota</taxon>
        <taxon>Pezizomycotina</taxon>
        <taxon>Eurotiomycetes</taxon>
        <taxon>Eurotiomycetidae</taxon>
        <taxon>Onygenales</taxon>
        <taxon>Ajellomycetaceae</taxon>
        <taxon>Histoplasma</taxon>
    </lineage>
</organism>
<dbReference type="GO" id="GO:0140658">
    <property type="term" value="F:ATP-dependent chromatin remodeler activity"/>
    <property type="evidence" value="ECO:0007669"/>
    <property type="project" value="TreeGrafter"/>
</dbReference>
<dbReference type="InterPro" id="IPR000330">
    <property type="entry name" value="SNF2_N"/>
</dbReference>
<dbReference type="SMART" id="SM00487">
    <property type="entry name" value="DEXDc"/>
    <property type="match status" value="1"/>
</dbReference>